<dbReference type="OMA" id="PMLNDYR"/>
<protein>
    <recommendedName>
        <fullName evidence="7">Pre-mRNA-splicing factor 38</fullName>
    </recommendedName>
</protein>
<comment type="caution">
    <text evidence="9">The sequence shown here is derived from an EMBL/GenBank/DDBJ whole genome shotgun (WGS) entry which is preliminary data.</text>
</comment>
<dbReference type="OrthoDB" id="190958at2759"/>
<comment type="function">
    <text evidence="7">Required for pre-mRNA splicing.</text>
</comment>
<evidence type="ECO:0000256" key="5">
    <source>
        <dbReference type="ARBA" id="ARBA00023187"/>
    </source>
</evidence>
<gene>
    <name evidence="9" type="ORF">KFE25_010081</name>
</gene>
<proteinExistence type="inferred from homology"/>
<dbReference type="EMBL" id="JAGTXO010000012">
    <property type="protein sequence ID" value="KAG8464713.1"/>
    <property type="molecule type" value="Genomic_DNA"/>
</dbReference>
<feature type="region of interest" description="Disordered" evidence="8">
    <location>
        <begin position="207"/>
        <end position="366"/>
    </location>
</feature>
<evidence type="ECO:0000256" key="8">
    <source>
        <dbReference type="SAM" id="MobiDB-lite"/>
    </source>
</evidence>
<sequence>MANRTDPSATTIHGTNPQYLVEKILRTKIYNNRFWKEHCFGLTAETLVEQAVKLQAIGGTYGGARQPTDFICLVLKMLQICPEREIILELITDERNKYVRALAAFYLRLTGSAADVYAFIEPLYNDYRKLRARTPEGGYVITHMDEFAAQLLDVDASYACDIALPVLPRREQLEATGLVDGARFSALEDEIEEALAAERAAAEQAEEAAAAARAAERAAVRRAAPLPPPPPPGRAPPPPPPPPPAELAPGPPRDRGWDARRMSPSPPRGGRVREREGRHAISRSPSPDERRGRGRPALDASRRREAERDERRGWRARECSRSRSRSPGELRAHRRSRSPGSPSPSDGRRRNRSRSRSAGRRGRSPR</sequence>
<dbReference type="GO" id="GO:0005681">
    <property type="term" value="C:spliceosomal complex"/>
    <property type="evidence" value="ECO:0007669"/>
    <property type="project" value="UniProtKB-KW"/>
</dbReference>
<evidence type="ECO:0000256" key="1">
    <source>
        <dbReference type="ARBA" id="ARBA00004123"/>
    </source>
</evidence>
<evidence type="ECO:0000313" key="9">
    <source>
        <dbReference type="EMBL" id="KAG8464713.1"/>
    </source>
</evidence>
<feature type="compositionally biased region" description="Basic and acidic residues" evidence="8">
    <location>
        <begin position="252"/>
        <end position="261"/>
    </location>
</feature>
<accession>A0A8J5XI10</accession>
<comment type="similarity">
    <text evidence="2 7">Belongs to the PRP38 family.</text>
</comment>
<evidence type="ECO:0000256" key="6">
    <source>
        <dbReference type="ARBA" id="ARBA00023242"/>
    </source>
</evidence>
<comment type="subcellular location">
    <subcellularLocation>
        <location evidence="1 7">Nucleus</location>
    </subcellularLocation>
</comment>
<organism evidence="9 10">
    <name type="scientific">Diacronema lutheri</name>
    <name type="common">Unicellular marine alga</name>
    <name type="synonym">Monochrysis lutheri</name>
    <dbReference type="NCBI Taxonomy" id="2081491"/>
    <lineage>
        <taxon>Eukaryota</taxon>
        <taxon>Haptista</taxon>
        <taxon>Haptophyta</taxon>
        <taxon>Pavlovophyceae</taxon>
        <taxon>Pavlovales</taxon>
        <taxon>Pavlovaceae</taxon>
        <taxon>Diacronema</taxon>
    </lineage>
</organism>
<feature type="compositionally biased region" description="Pro residues" evidence="8">
    <location>
        <begin position="225"/>
        <end position="251"/>
    </location>
</feature>
<dbReference type="AlphaFoldDB" id="A0A8J5XI10"/>
<keyword evidence="5 7" id="KW-0508">mRNA splicing</keyword>
<evidence type="ECO:0000256" key="4">
    <source>
        <dbReference type="ARBA" id="ARBA00022728"/>
    </source>
</evidence>
<feature type="compositionally biased region" description="Basic and acidic residues" evidence="8">
    <location>
        <begin position="300"/>
        <end position="331"/>
    </location>
</feature>
<keyword evidence="10" id="KW-1185">Reference proteome</keyword>
<keyword evidence="3 7" id="KW-0507">mRNA processing</keyword>
<feature type="compositionally biased region" description="Basic residues" evidence="8">
    <location>
        <begin position="349"/>
        <end position="366"/>
    </location>
</feature>
<keyword evidence="6 7" id="KW-0539">Nucleus</keyword>
<dbReference type="Proteomes" id="UP000751190">
    <property type="component" value="Unassembled WGS sequence"/>
</dbReference>
<evidence type="ECO:0000256" key="7">
    <source>
        <dbReference type="RuleBase" id="RU367025"/>
    </source>
</evidence>
<dbReference type="PANTHER" id="PTHR23142">
    <property type="entry name" value="PRE-MRNA-SPLICING FACTOR 38A-RELATED"/>
    <property type="match status" value="1"/>
</dbReference>
<dbReference type="InterPro" id="IPR005037">
    <property type="entry name" value="PRP38"/>
</dbReference>
<evidence type="ECO:0000313" key="10">
    <source>
        <dbReference type="Proteomes" id="UP000751190"/>
    </source>
</evidence>
<evidence type="ECO:0000256" key="3">
    <source>
        <dbReference type="ARBA" id="ARBA00022664"/>
    </source>
</evidence>
<evidence type="ECO:0000256" key="2">
    <source>
        <dbReference type="ARBA" id="ARBA00006164"/>
    </source>
</evidence>
<reference evidence="9" key="1">
    <citation type="submission" date="2021-05" db="EMBL/GenBank/DDBJ databases">
        <title>The genome of the haptophyte Pavlova lutheri (Diacronema luteri, Pavlovales) - a model for lipid biosynthesis in eukaryotic algae.</title>
        <authorList>
            <person name="Hulatt C.J."/>
            <person name="Posewitz M.C."/>
        </authorList>
    </citation>
    <scope>NUCLEOTIDE SEQUENCE</scope>
    <source>
        <strain evidence="9">NIVA-4/92</strain>
    </source>
</reference>
<dbReference type="Pfam" id="PF03371">
    <property type="entry name" value="PRP38"/>
    <property type="match status" value="1"/>
</dbReference>
<dbReference type="GO" id="GO:0000398">
    <property type="term" value="P:mRNA splicing, via spliceosome"/>
    <property type="evidence" value="ECO:0007669"/>
    <property type="project" value="UniProtKB-UniRule"/>
</dbReference>
<keyword evidence="4 7" id="KW-0747">Spliceosome</keyword>
<name>A0A8J5XI10_DIALT</name>